<dbReference type="InterPro" id="IPR022645">
    <property type="entry name" value="SecD/SecF_bac"/>
</dbReference>
<evidence type="ECO:0000256" key="7">
    <source>
        <dbReference type="ARBA" id="ARBA00023010"/>
    </source>
</evidence>
<keyword evidence="4 13" id="KW-0812">Transmembrane</keyword>
<evidence type="ECO:0000256" key="12">
    <source>
        <dbReference type="SAM" id="MobiDB-lite"/>
    </source>
</evidence>
<dbReference type="Pfam" id="PF07549">
    <property type="entry name" value="Sec_GG"/>
    <property type="match status" value="1"/>
</dbReference>
<protein>
    <submittedName>
        <fullName evidence="17">Protein translocase subunit SecD</fullName>
    </submittedName>
</protein>
<organism evidence="17 18">
    <name type="scientific">Candidatus Aphodocola excrementigallinarum</name>
    <dbReference type="NCBI Taxonomy" id="2840670"/>
    <lineage>
        <taxon>Bacteria</taxon>
        <taxon>Bacillati</taxon>
        <taxon>Bacillota</taxon>
        <taxon>Bacilli</taxon>
        <taxon>Candidatus Aphodocola</taxon>
    </lineage>
</organism>
<accession>A0A9D1IRN9</accession>
<evidence type="ECO:0000256" key="10">
    <source>
        <dbReference type="ARBA" id="ARBA00060856"/>
    </source>
</evidence>
<keyword evidence="5" id="KW-0653">Protein transport</keyword>
<feature type="transmembrane region" description="Helical" evidence="13">
    <location>
        <begin position="343"/>
        <end position="365"/>
    </location>
</feature>
<evidence type="ECO:0000256" key="6">
    <source>
        <dbReference type="ARBA" id="ARBA00022989"/>
    </source>
</evidence>
<evidence type="ECO:0000256" key="4">
    <source>
        <dbReference type="ARBA" id="ARBA00022692"/>
    </source>
</evidence>
<dbReference type="NCBIfam" id="TIGR00966">
    <property type="entry name" value="transloc_SecF"/>
    <property type="match status" value="1"/>
</dbReference>
<feature type="domain" description="SecDF P1 head subdomain" evidence="16">
    <location>
        <begin position="111"/>
        <end position="224"/>
    </location>
</feature>
<dbReference type="NCBIfam" id="TIGR01129">
    <property type="entry name" value="secD"/>
    <property type="match status" value="1"/>
</dbReference>
<keyword evidence="8 13" id="KW-0472">Membrane</keyword>
<dbReference type="InterPro" id="IPR022646">
    <property type="entry name" value="SecD/SecF_CS"/>
</dbReference>
<feature type="transmembrane region" description="Helical" evidence="13">
    <location>
        <begin position="597"/>
        <end position="618"/>
    </location>
</feature>
<feature type="transmembrane region" description="Helical" evidence="13">
    <location>
        <begin position="244"/>
        <end position="266"/>
    </location>
</feature>
<dbReference type="Gene3D" id="1.20.1640.10">
    <property type="entry name" value="Multidrug efflux transporter AcrB transmembrane domain"/>
    <property type="match status" value="2"/>
</dbReference>
<reference evidence="17" key="1">
    <citation type="submission" date="2020-10" db="EMBL/GenBank/DDBJ databases">
        <authorList>
            <person name="Gilroy R."/>
        </authorList>
    </citation>
    <scope>NUCLEOTIDE SEQUENCE</scope>
    <source>
        <strain evidence="17">CHK193-30670</strain>
    </source>
</reference>
<dbReference type="Proteomes" id="UP000824074">
    <property type="component" value="Unassembled WGS sequence"/>
</dbReference>
<dbReference type="FunFam" id="1.20.1640.10:FF:000024">
    <property type="entry name" value="Multifunctional fusion protein"/>
    <property type="match status" value="1"/>
</dbReference>
<feature type="transmembrane region" description="Helical" evidence="13">
    <location>
        <begin position="302"/>
        <end position="322"/>
    </location>
</feature>
<keyword evidence="3" id="KW-1003">Cell membrane</keyword>
<comment type="similarity">
    <text evidence="11">In the N-terminal section; belongs to the SecD/SecF family. SecD subfamily.</text>
</comment>
<feature type="transmembrane region" description="Helical" evidence="13">
    <location>
        <begin position="546"/>
        <end position="563"/>
    </location>
</feature>
<feature type="region of interest" description="Disordered" evidence="12">
    <location>
        <begin position="719"/>
        <end position="739"/>
    </location>
</feature>
<dbReference type="GO" id="GO:0005886">
    <property type="term" value="C:plasma membrane"/>
    <property type="evidence" value="ECO:0007669"/>
    <property type="project" value="UniProtKB-SubCell"/>
</dbReference>
<feature type="transmembrane region" description="Helical" evidence="13">
    <location>
        <begin position="570"/>
        <end position="591"/>
    </location>
</feature>
<feature type="transmembrane region" description="Helical" evidence="13">
    <location>
        <begin position="681"/>
        <end position="703"/>
    </location>
</feature>
<evidence type="ECO:0000256" key="1">
    <source>
        <dbReference type="ARBA" id="ARBA00004651"/>
    </source>
</evidence>
<proteinExistence type="inferred from homology"/>
<dbReference type="InterPro" id="IPR005665">
    <property type="entry name" value="SecF_bac"/>
</dbReference>
<dbReference type="PANTHER" id="PTHR30081">
    <property type="entry name" value="PROTEIN-EXPORT MEMBRANE PROTEIN SEC"/>
    <property type="match status" value="1"/>
</dbReference>
<dbReference type="EMBL" id="DVMT01000064">
    <property type="protein sequence ID" value="HIU40879.1"/>
    <property type="molecule type" value="Genomic_DNA"/>
</dbReference>
<dbReference type="AlphaFoldDB" id="A0A9D1IRN9"/>
<gene>
    <name evidence="17" type="primary">secD</name>
    <name evidence="17" type="ORF">IAB68_06255</name>
</gene>
<evidence type="ECO:0000256" key="5">
    <source>
        <dbReference type="ARBA" id="ARBA00022927"/>
    </source>
</evidence>
<feature type="domain" description="Protein export membrane protein SecD/SecF C-terminal" evidence="14">
    <location>
        <begin position="225"/>
        <end position="397"/>
    </location>
</feature>
<dbReference type="InterPro" id="IPR055344">
    <property type="entry name" value="SecD_SecF_C_bact"/>
</dbReference>
<evidence type="ECO:0000256" key="9">
    <source>
        <dbReference type="ARBA" id="ARBA00059018"/>
    </source>
</evidence>
<evidence type="ECO:0000256" key="8">
    <source>
        <dbReference type="ARBA" id="ARBA00023136"/>
    </source>
</evidence>
<keyword evidence="7" id="KW-0811">Translocation</keyword>
<dbReference type="PANTHER" id="PTHR30081:SF1">
    <property type="entry name" value="PROTEIN TRANSLOCASE SUBUNIT SECD"/>
    <property type="match status" value="1"/>
</dbReference>
<dbReference type="PRINTS" id="PR01755">
    <property type="entry name" value="SECFTRNLCASE"/>
</dbReference>
<sequence length="739" mass="82128">VIFFVVIILFSLVYIPLFNDMKFGLDLKGGFEVLYQVERTDGEKLTSDDLNSTYDVLKRNVDSLGVSEPEITIEGDDRIRVKLAGVTDIESARDALSNVANVSFRDTNDNLLMDASVISGARLSYDEEGNPAIALEVKDKEKFLEATTEVSQKDSGENIMVIWYNFDKGVNSYDKDGETCGQEDSMCLSAATVSQGFSSDVIITGNFDKEEAENLASNINAGSISTKLTEISSQNVNAQYGTNVLIKTFVAGVIGMILVIAFMTILYKFAGFISGINLLLYMLLVIAVFWLIGGVLSLSSIAALVLGIGMAVDSCVITNERIKESLEEGKSLPQAFKYGNSESWTSIFDANVTTLIVAIILFIFGESSVKGFATMLMITIFATMFVMVFLNRIILGFFVKTKVFDNKPNSFVRYLKKGKPRKHIKINAIKILKKCFIITLIYLVFGLVYLIVNGLNLGIDFRAGSDVTIEADNLTVKQVEKDFDKLGYDVVSVEKQENDQVYVRLNTELKENGINKVNNYFADKYDAKTEINVVTNVVKQDLIKNAFYSVIIAAIAIIIYISIRFKFSFAISSVAALVHDVLVVMILFSIFKIEVNVIFIAAILTIIGYSINNTIVVFDRIRENLKNSNSIKTKEDLKIIVNKSISETFTRSLYTTITTMIPVICLIILGTNGILPFNLALLFGLIAGCYSSAILAGQLWYLIESRKLKDNKDTKVIDVKTKDEKVNKPKKKKKKAKRK</sequence>
<feature type="non-terminal residue" evidence="17">
    <location>
        <position position="1"/>
    </location>
</feature>
<dbReference type="GO" id="GO:0015450">
    <property type="term" value="F:protein-transporting ATPase activity"/>
    <property type="evidence" value="ECO:0007669"/>
    <property type="project" value="InterPro"/>
</dbReference>
<feature type="compositionally biased region" description="Basic residues" evidence="12">
    <location>
        <begin position="728"/>
        <end position="739"/>
    </location>
</feature>
<dbReference type="HAMAP" id="MF_01464_B">
    <property type="entry name" value="SecF_B"/>
    <property type="match status" value="1"/>
</dbReference>
<dbReference type="InterPro" id="IPR005791">
    <property type="entry name" value="SecD"/>
</dbReference>
<evidence type="ECO:0000313" key="17">
    <source>
        <dbReference type="EMBL" id="HIU40879.1"/>
    </source>
</evidence>
<evidence type="ECO:0000259" key="16">
    <source>
        <dbReference type="Pfam" id="PF22599"/>
    </source>
</evidence>
<dbReference type="Gene3D" id="3.30.70.3220">
    <property type="match status" value="1"/>
</dbReference>
<dbReference type="Pfam" id="PF22599">
    <property type="entry name" value="SecDF_P1_head"/>
    <property type="match status" value="1"/>
</dbReference>
<evidence type="ECO:0000259" key="15">
    <source>
        <dbReference type="Pfam" id="PF21760"/>
    </source>
</evidence>
<keyword evidence="2" id="KW-0813">Transport</keyword>
<dbReference type="InterPro" id="IPR022813">
    <property type="entry name" value="SecD/SecF_arch_bac"/>
</dbReference>
<evidence type="ECO:0000256" key="13">
    <source>
        <dbReference type="SAM" id="Phobius"/>
    </source>
</evidence>
<evidence type="ECO:0000256" key="11">
    <source>
        <dbReference type="ARBA" id="ARBA00061053"/>
    </source>
</evidence>
<evidence type="ECO:0000259" key="14">
    <source>
        <dbReference type="Pfam" id="PF02355"/>
    </source>
</evidence>
<comment type="subcellular location">
    <subcellularLocation>
        <location evidence="1">Cell membrane</location>
        <topology evidence="1">Multi-pass membrane protein</topology>
    </subcellularLocation>
</comment>
<feature type="transmembrane region" description="Helical" evidence="13">
    <location>
        <begin position="653"/>
        <end position="675"/>
    </location>
</feature>
<feature type="transmembrane region" description="Helical" evidence="13">
    <location>
        <begin position="431"/>
        <end position="452"/>
    </location>
</feature>
<keyword evidence="6 13" id="KW-1133">Transmembrane helix</keyword>
<feature type="domain" description="Protein export membrane protein SecD/SecF C-terminal" evidence="14">
    <location>
        <begin position="527"/>
        <end position="704"/>
    </location>
</feature>
<feature type="transmembrane region" description="Helical" evidence="13">
    <location>
        <begin position="278"/>
        <end position="296"/>
    </location>
</feature>
<dbReference type="InterPro" id="IPR054384">
    <property type="entry name" value="SecDF_P1_head"/>
</dbReference>
<dbReference type="InterPro" id="IPR048631">
    <property type="entry name" value="SecD_1st"/>
</dbReference>
<evidence type="ECO:0000256" key="3">
    <source>
        <dbReference type="ARBA" id="ARBA00022475"/>
    </source>
</evidence>
<feature type="domain" description="Protein translocase subunit SecDF P1" evidence="15">
    <location>
        <begin position="52"/>
        <end position="108"/>
    </location>
</feature>
<dbReference type="Pfam" id="PF21760">
    <property type="entry name" value="SecD_1st"/>
    <property type="match status" value="1"/>
</dbReference>
<comment type="caution">
    <text evidence="17">The sequence shown here is derived from an EMBL/GenBank/DDBJ whole genome shotgun (WGS) entry which is preliminary data.</text>
</comment>
<evidence type="ECO:0000256" key="2">
    <source>
        <dbReference type="ARBA" id="ARBA00022448"/>
    </source>
</evidence>
<evidence type="ECO:0000313" key="18">
    <source>
        <dbReference type="Proteomes" id="UP000824074"/>
    </source>
</evidence>
<comment type="similarity">
    <text evidence="10">In the C-terminal section; belongs to the SecD/SecF family. SecF subfamily.</text>
</comment>
<dbReference type="NCBIfam" id="TIGR00916">
    <property type="entry name" value="2A0604s01"/>
    <property type="match status" value="1"/>
</dbReference>
<reference evidence="17" key="2">
    <citation type="journal article" date="2021" name="PeerJ">
        <title>Extensive microbial diversity within the chicken gut microbiome revealed by metagenomics and culture.</title>
        <authorList>
            <person name="Gilroy R."/>
            <person name="Ravi A."/>
            <person name="Getino M."/>
            <person name="Pursley I."/>
            <person name="Horton D.L."/>
            <person name="Alikhan N.F."/>
            <person name="Baker D."/>
            <person name="Gharbi K."/>
            <person name="Hall N."/>
            <person name="Watson M."/>
            <person name="Adriaenssens E.M."/>
            <person name="Foster-Nyarko E."/>
            <person name="Jarju S."/>
            <person name="Secka A."/>
            <person name="Antonio M."/>
            <person name="Oren A."/>
            <person name="Chaudhuri R.R."/>
            <person name="La Ragione R."/>
            <person name="Hildebrand F."/>
            <person name="Pallen M.J."/>
        </authorList>
    </citation>
    <scope>NUCLEOTIDE SEQUENCE</scope>
    <source>
        <strain evidence="17">CHK193-30670</strain>
    </source>
</reference>
<dbReference type="SUPFAM" id="SSF82866">
    <property type="entry name" value="Multidrug efflux transporter AcrB transmembrane domain"/>
    <property type="match status" value="2"/>
</dbReference>
<dbReference type="InterPro" id="IPR048634">
    <property type="entry name" value="SecD_SecF_C"/>
</dbReference>
<dbReference type="GO" id="GO:0006886">
    <property type="term" value="P:intracellular protein transport"/>
    <property type="evidence" value="ECO:0007669"/>
    <property type="project" value="InterPro"/>
</dbReference>
<dbReference type="Pfam" id="PF02355">
    <property type="entry name" value="SecD_SecF_C"/>
    <property type="match status" value="2"/>
</dbReference>
<name>A0A9D1IRN9_9FIRM</name>
<feature type="transmembrane region" description="Helical" evidence="13">
    <location>
        <begin position="371"/>
        <end position="390"/>
    </location>
</feature>
<comment type="function">
    <text evidence="9">Part of the Sec protein translocase complex. Interacts with the SecYEG preprotein conducting channel. SecDF uses the proton motive force (PMF) to complete protein translocation after the ATP-dependent function of SecA.</text>
</comment>